<reference evidence="3" key="1">
    <citation type="submission" date="2019-11" db="EMBL/GenBank/DDBJ databases">
        <authorList>
            <person name="Feng L."/>
        </authorList>
    </citation>
    <scope>NUCLEOTIDE SEQUENCE</scope>
    <source>
        <strain evidence="3">PagglomeransLFYP105</strain>
    </source>
</reference>
<gene>
    <name evidence="3" type="ORF">PALFYP105_04410</name>
</gene>
<accession>A0A6N3F818</accession>
<protein>
    <submittedName>
        <fullName evidence="3">AsmA family protein</fullName>
    </submittedName>
</protein>
<evidence type="ECO:0000259" key="2">
    <source>
        <dbReference type="Pfam" id="PF05170"/>
    </source>
</evidence>
<dbReference type="Pfam" id="PF05170">
    <property type="entry name" value="AsmA"/>
    <property type="match status" value="1"/>
</dbReference>
<organism evidence="3">
    <name type="scientific">Enterobacter agglomerans</name>
    <name type="common">Erwinia herbicola</name>
    <name type="synonym">Pantoea agglomerans</name>
    <dbReference type="NCBI Taxonomy" id="549"/>
    <lineage>
        <taxon>Bacteria</taxon>
        <taxon>Pseudomonadati</taxon>
        <taxon>Pseudomonadota</taxon>
        <taxon>Gammaproteobacteria</taxon>
        <taxon>Enterobacterales</taxon>
        <taxon>Erwiniaceae</taxon>
        <taxon>Pantoea</taxon>
        <taxon>Pantoea agglomerans group</taxon>
    </lineage>
</organism>
<feature type="domain" description="AsmA" evidence="2">
    <location>
        <begin position="33"/>
        <end position="571"/>
    </location>
</feature>
<keyword evidence="1" id="KW-1133">Transmembrane helix</keyword>
<dbReference type="InterPro" id="IPR007844">
    <property type="entry name" value="AsmA"/>
</dbReference>
<dbReference type="EMBL" id="CACRUS010000018">
    <property type="protein sequence ID" value="VYU48073.1"/>
    <property type="molecule type" value="Genomic_DNA"/>
</dbReference>
<name>A0A6N3F818_ENTAG</name>
<keyword evidence="1" id="KW-0812">Transmembrane</keyword>
<sequence length="594" mass="64524">MPAVTSIYTIPALRIAHKSCITPLCTFAGWKTMKFIGKLLVYLLVALLIVILALYILLQTRWGAAQVSSWVTVNTDYELSFDKMNHRFSSPSHLILENVTFGRDGKPATLVAKKVDIGLSSRQVTDPLHMDAITLFDGTLNLSPQTAPLPLQADRLQLSNMAFNSPNTEWDLSAQKVTGGISPWQPEAGNVLGKNAQIQMSAGSLTLNGVPATNVLIEGQLNGKEVVLNTIGADMARGSLTGSALRNADGSWVIDTLRLNEIRLQSDKTLMAFFAPLGTIPSLQIGRLDVTDARLQGPDWAVTDLDLSLRNLTISKGDWQSQDGRLSMNASEFIYGSLHLFDPILNAEFSPQGMALRQFTSRWEGGMVRTSGNWLRDGKALVLDDVAIAGLEYTLPQNWKTLWMEPLPEWLNSVTLQKFGLSRNLVIDIDPAFPWQITSLDGYGANLQLVKDRQWGVWSGSATLNGAAATFNRVDVRRPSLALNANAATVNITDLSAFTEKGILEATATVSQLPQRQTTLSLNGRGVPLNVLQQWGWPALPVTGDGNIQLTASGSVQANAPLKPTVNGKLSAVNMDKQQVEQTMTGGIVSTPVQ</sequence>
<feature type="transmembrane region" description="Helical" evidence="1">
    <location>
        <begin position="39"/>
        <end position="58"/>
    </location>
</feature>
<proteinExistence type="predicted"/>
<evidence type="ECO:0000313" key="3">
    <source>
        <dbReference type="EMBL" id="VYU48073.1"/>
    </source>
</evidence>
<evidence type="ECO:0000256" key="1">
    <source>
        <dbReference type="SAM" id="Phobius"/>
    </source>
</evidence>
<keyword evidence="1" id="KW-0472">Membrane</keyword>
<dbReference type="AlphaFoldDB" id="A0A6N3F818"/>